<dbReference type="InterPro" id="IPR006968">
    <property type="entry name" value="RUS_fam"/>
</dbReference>
<evidence type="ECO:0000256" key="5">
    <source>
        <dbReference type="ARBA" id="ARBA00023136"/>
    </source>
</evidence>
<keyword evidence="5 6" id="KW-0472">Membrane</keyword>
<feature type="transmembrane region" description="Helical" evidence="6">
    <location>
        <begin position="76"/>
        <end position="94"/>
    </location>
</feature>
<dbReference type="GO" id="GO:0016020">
    <property type="term" value="C:membrane"/>
    <property type="evidence" value="ECO:0007669"/>
    <property type="project" value="UniProtKB-SubCell"/>
</dbReference>
<comment type="similarity">
    <text evidence="2">Belongs to the RUS1 family.</text>
</comment>
<feature type="transmembrane region" description="Helical" evidence="6">
    <location>
        <begin position="213"/>
        <end position="231"/>
    </location>
</feature>
<feature type="transmembrane region" description="Helical" evidence="6">
    <location>
        <begin position="237"/>
        <end position="254"/>
    </location>
</feature>
<dbReference type="Proteomes" id="UP000046395">
    <property type="component" value="Unassembled WGS sequence"/>
</dbReference>
<feature type="transmembrane region" description="Helical" evidence="6">
    <location>
        <begin position="106"/>
        <end position="130"/>
    </location>
</feature>
<dbReference type="InterPro" id="IPR054549">
    <property type="entry name" value="UVB_sens_RUS_dom"/>
</dbReference>
<feature type="transmembrane region" description="Helical" evidence="6">
    <location>
        <begin position="47"/>
        <end position="64"/>
    </location>
</feature>
<reference evidence="9" key="1">
    <citation type="submission" date="2019-12" db="UniProtKB">
        <authorList>
            <consortium name="WormBaseParasite"/>
        </authorList>
    </citation>
    <scope>IDENTIFICATION</scope>
</reference>
<dbReference type="PANTHER" id="PTHR12770">
    <property type="entry name" value="RUS1 FAMILY PROTEIN C16ORF58"/>
    <property type="match status" value="1"/>
</dbReference>
<dbReference type="AlphaFoldDB" id="A0A5S6QD43"/>
<name>A0A5S6QD43_TRIMR</name>
<feature type="transmembrane region" description="Helical" evidence="6">
    <location>
        <begin position="166"/>
        <end position="192"/>
    </location>
</feature>
<dbReference type="PANTHER" id="PTHR12770:SF31">
    <property type="entry name" value="RUS FAMILY MEMBER 1"/>
    <property type="match status" value="1"/>
</dbReference>
<evidence type="ECO:0000256" key="6">
    <source>
        <dbReference type="SAM" id="Phobius"/>
    </source>
</evidence>
<proteinExistence type="inferred from homology"/>
<protein>
    <submittedName>
        <fullName evidence="9">DUF647 domain-containing protein</fullName>
    </submittedName>
</protein>
<organism evidence="8 9">
    <name type="scientific">Trichuris muris</name>
    <name type="common">Mouse whipworm</name>
    <dbReference type="NCBI Taxonomy" id="70415"/>
    <lineage>
        <taxon>Eukaryota</taxon>
        <taxon>Metazoa</taxon>
        <taxon>Ecdysozoa</taxon>
        <taxon>Nematoda</taxon>
        <taxon>Enoplea</taxon>
        <taxon>Dorylaimia</taxon>
        <taxon>Trichinellida</taxon>
        <taxon>Trichuridae</taxon>
        <taxon>Trichuris</taxon>
    </lineage>
</organism>
<keyword evidence="4 6" id="KW-1133">Transmembrane helix</keyword>
<comment type="subcellular location">
    <subcellularLocation>
        <location evidence="1">Membrane</location>
    </subcellularLocation>
</comment>
<keyword evidence="3 6" id="KW-0812">Transmembrane</keyword>
<evidence type="ECO:0000313" key="8">
    <source>
        <dbReference type="Proteomes" id="UP000046395"/>
    </source>
</evidence>
<keyword evidence="8" id="KW-1185">Reference proteome</keyword>
<evidence type="ECO:0000313" key="9">
    <source>
        <dbReference type="WBParaSite" id="TMUE_1000005005.1"/>
    </source>
</evidence>
<sequence>MGSVRFRGTLRVHEYYRSVRHSSYDIEEHGDGVLIDRIRKPTLYQRFILFIYAAFLPVGYPTSVTKDYMKYQIWDSLQAFCSSVTGALGMHSVFRAVGVGDEKASVLAASLTWLLRSGSGMFAQIIFAWFAGKHLDCDCKAWRLTADVLNDVGTTMELMAPYFDPFIMVIVCLSSICRAIVGLAGCASRAAISQHQALRNNLADVSAKDASQETLVNLIALVWNLFMLPMINKHRGVTGIVCIVFTIIHIYCNYKAVRSLRFPILNEKRFSLIVQSYLATGRVPNIEEVNLKESLWPSLFSFPFQGRLSLGSSISALLNKQTSWFYCTDSFILRSTSPFHQKRIDAVLALDCSTADMLEAAFYAEAWLIGYGKRRIISKNGRPEYIYKYSDNVNFHRFYSKLLSKRWCVNEHAFIVGDYRFTAMPLEALPHSPGVDEYPNGSLF</sequence>
<dbReference type="Pfam" id="PF04884">
    <property type="entry name" value="UVB_sens_prot"/>
    <property type="match status" value="1"/>
</dbReference>
<accession>A0A5S6QD43</accession>
<dbReference type="WBParaSite" id="TMUE_1000005005.1">
    <property type="protein sequence ID" value="TMUE_1000005005.1"/>
    <property type="gene ID" value="WBGene00292646"/>
</dbReference>
<evidence type="ECO:0000256" key="3">
    <source>
        <dbReference type="ARBA" id="ARBA00022692"/>
    </source>
</evidence>
<evidence type="ECO:0000256" key="4">
    <source>
        <dbReference type="ARBA" id="ARBA00022989"/>
    </source>
</evidence>
<feature type="domain" description="Protein root UVB sensitive/RUS" evidence="7">
    <location>
        <begin position="46"/>
        <end position="280"/>
    </location>
</feature>
<evidence type="ECO:0000256" key="2">
    <source>
        <dbReference type="ARBA" id="ARBA00007558"/>
    </source>
</evidence>
<evidence type="ECO:0000259" key="7">
    <source>
        <dbReference type="Pfam" id="PF04884"/>
    </source>
</evidence>
<evidence type="ECO:0000256" key="1">
    <source>
        <dbReference type="ARBA" id="ARBA00004370"/>
    </source>
</evidence>